<protein>
    <submittedName>
        <fullName evidence="1">Uncharacterized protein</fullName>
    </submittedName>
</protein>
<dbReference type="EMBL" id="CADCUB010000079">
    <property type="protein sequence ID" value="CAA9326137.1"/>
    <property type="molecule type" value="Genomic_DNA"/>
</dbReference>
<accession>A0A6J4LB63</accession>
<proteinExistence type="predicted"/>
<organism evidence="1">
    <name type="scientific">uncultured Frankineae bacterium</name>
    <dbReference type="NCBI Taxonomy" id="437475"/>
    <lineage>
        <taxon>Bacteria</taxon>
        <taxon>Bacillati</taxon>
        <taxon>Actinomycetota</taxon>
        <taxon>Actinomycetes</taxon>
        <taxon>Frankiales</taxon>
        <taxon>environmental samples</taxon>
    </lineage>
</organism>
<feature type="non-terminal residue" evidence="1">
    <location>
        <position position="1"/>
    </location>
</feature>
<feature type="non-terminal residue" evidence="1">
    <location>
        <position position="61"/>
    </location>
</feature>
<sequence length="61" mass="6445">WTCTSTCPSTCTCTRPTTPQIGTPTTCWRCGRGRAAAATPSTRPPECRERCCGPTAGSVRP</sequence>
<dbReference type="AlphaFoldDB" id="A0A6J4LB63"/>
<evidence type="ECO:0000313" key="1">
    <source>
        <dbReference type="EMBL" id="CAA9326137.1"/>
    </source>
</evidence>
<name>A0A6J4LB63_9ACTN</name>
<reference evidence="1" key="1">
    <citation type="submission" date="2020-02" db="EMBL/GenBank/DDBJ databases">
        <authorList>
            <person name="Meier V. D."/>
        </authorList>
    </citation>
    <scope>NUCLEOTIDE SEQUENCE</scope>
    <source>
        <strain evidence="1">AVDCRST_MAG07</strain>
    </source>
</reference>
<gene>
    <name evidence="1" type="ORF">AVDCRST_MAG07-1526</name>
</gene>